<dbReference type="PANTHER" id="PTHR12703">
    <property type="entry name" value="TRANSMEMBRANE PROTEIN 33"/>
    <property type="match status" value="1"/>
</dbReference>
<keyword evidence="5 6" id="KW-0472">Membrane</keyword>
<evidence type="ECO:0000256" key="2">
    <source>
        <dbReference type="ARBA" id="ARBA00007322"/>
    </source>
</evidence>
<evidence type="ECO:0000256" key="4">
    <source>
        <dbReference type="ARBA" id="ARBA00022989"/>
    </source>
</evidence>
<comment type="caution">
    <text evidence="7">The sequence shown here is derived from an EMBL/GenBank/DDBJ whole genome shotgun (WGS) entry which is preliminary data.</text>
</comment>
<feature type="transmembrane region" description="Helical" evidence="6">
    <location>
        <begin position="59"/>
        <end position="79"/>
    </location>
</feature>
<evidence type="ECO:0000313" key="7">
    <source>
        <dbReference type="EMBL" id="KAL2887107.1"/>
    </source>
</evidence>
<sequence length="290" mass="32839">MAPPASAQKPLAERFQELAKTLQSTHQPSLLTLPFFFFCSCLVLWFIKFNTSGGFARFTYRVGFLSAILTYGIVVYKSFMARQKLGSRAPSGIMTIVGDENVQYMVMSVVWFLMPHFTLALLPYFVYSVFHVATYLRTNILPTIYPPTITTSSDSTPGSKVQHNPAAERYISMLRSFVNSHYDASMALVARFEIALWVELAFYALFFRRWSWVLITVYTAFVRVRYSQSMHLQTLFTSLSTQIDSKMAYQGTPPGVRQGWETAKSVTKQFYAATDINKYIGGAPAPKKSS</sequence>
<evidence type="ECO:0000256" key="5">
    <source>
        <dbReference type="ARBA" id="ARBA00023136"/>
    </source>
</evidence>
<gene>
    <name evidence="7" type="ORF">HOO65_050228</name>
</gene>
<dbReference type="InterPro" id="IPR051645">
    <property type="entry name" value="PER33/POM33_regulator"/>
</dbReference>
<evidence type="ECO:0000313" key="8">
    <source>
        <dbReference type="Proteomes" id="UP001610728"/>
    </source>
</evidence>
<protein>
    <submittedName>
        <fullName evidence="7">Nucleoporin POM33</fullName>
    </submittedName>
</protein>
<evidence type="ECO:0000256" key="1">
    <source>
        <dbReference type="ARBA" id="ARBA00004141"/>
    </source>
</evidence>
<evidence type="ECO:0000256" key="6">
    <source>
        <dbReference type="SAM" id="Phobius"/>
    </source>
</evidence>
<dbReference type="RefSeq" id="XP_070858287.1">
    <property type="nucleotide sequence ID" value="XM_071003384.1"/>
</dbReference>
<organism evidence="7 8">
    <name type="scientific">Ceratocystis lukuohia</name>
    <dbReference type="NCBI Taxonomy" id="2019550"/>
    <lineage>
        <taxon>Eukaryota</taxon>
        <taxon>Fungi</taxon>
        <taxon>Dikarya</taxon>
        <taxon>Ascomycota</taxon>
        <taxon>Pezizomycotina</taxon>
        <taxon>Sordariomycetes</taxon>
        <taxon>Hypocreomycetidae</taxon>
        <taxon>Microascales</taxon>
        <taxon>Ceratocystidaceae</taxon>
        <taxon>Ceratocystis</taxon>
    </lineage>
</organism>
<keyword evidence="8" id="KW-1185">Reference proteome</keyword>
<dbReference type="Proteomes" id="UP001610728">
    <property type="component" value="Unassembled WGS sequence"/>
</dbReference>
<dbReference type="GeneID" id="98118840"/>
<accession>A0ABR4MFQ5</accession>
<keyword evidence="4 6" id="KW-1133">Transmembrane helix</keyword>
<feature type="transmembrane region" description="Helical" evidence="6">
    <location>
        <begin position="30"/>
        <end position="47"/>
    </location>
</feature>
<dbReference type="Pfam" id="PF03661">
    <property type="entry name" value="TMEM33_Pom33"/>
    <property type="match status" value="1"/>
</dbReference>
<feature type="transmembrane region" description="Helical" evidence="6">
    <location>
        <begin position="104"/>
        <end position="127"/>
    </location>
</feature>
<comment type="similarity">
    <text evidence="2">Belongs to the PER33/POM33 family.</text>
</comment>
<comment type="subcellular location">
    <subcellularLocation>
        <location evidence="1">Membrane</location>
        <topology evidence="1">Multi-pass membrane protein</topology>
    </subcellularLocation>
</comment>
<evidence type="ECO:0000256" key="3">
    <source>
        <dbReference type="ARBA" id="ARBA00022692"/>
    </source>
</evidence>
<reference evidence="7 8" key="1">
    <citation type="submission" date="2020-05" db="EMBL/GenBank/DDBJ databases">
        <title>Ceratocystis lukuohia genome.</title>
        <authorList>
            <person name="Harrington T.C."/>
            <person name="Kim K."/>
            <person name="Mayers C.G."/>
        </authorList>
    </citation>
    <scope>NUCLEOTIDE SEQUENCE [LARGE SCALE GENOMIC DNA]</scope>
    <source>
        <strain evidence="7 8">C4212</strain>
    </source>
</reference>
<dbReference type="PANTHER" id="PTHR12703:SF4">
    <property type="entry name" value="TRANSMEMBRANE PROTEIN 33"/>
    <property type="match status" value="1"/>
</dbReference>
<dbReference type="EMBL" id="JABSNW010000005">
    <property type="protein sequence ID" value="KAL2887107.1"/>
    <property type="molecule type" value="Genomic_DNA"/>
</dbReference>
<keyword evidence="3 6" id="KW-0812">Transmembrane</keyword>
<dbReference type="InterPro" id="IPR005344">
    <property type="entry name" value="TMEM33/Pom33"/>
</dbReference>
<name>A0ABR4MFQ5_9PEZI</name>
<proteinExistence type="inferred from homology"/>